<dbReference type="GO" id="GO:0071036">
    <property type="term" value="P:nuclear polyadenylation-dependent snoRNA catabolic process"/>
    <property type="evidence" value="ECO:0007669"/>
    <property type="project" value="TreeGrafter"/>
</dbReference>
<dbReference type="GO" id="GO:0071038">
    <property type="term" value="P:TRAMP-dependent tRNA surveillance pathway"/>
    <property type="evidence" value="ECO:0007669"/>
    <property type="project" value="TreeGrafter"/>
</dbReference>
<dbReference type="EMBL" id="AAGW02033551">
    <property type="status" value="NOT_ANNOTATED_CDS"/>
    <property type="molecule type" value="Genomic_DNA"/>
</dbReference>
<dbReference type="PANTHER" id="PTHR46543:SF1">
    <property type="entry name" value="ZINC FINGER CCHC DOMAIN-CONTAINING PROTEIN 7"/>
    <property type="match status" value="1"/>
</dbReference>
<evidence type="ECO:0000256" key="11">
    <source>
        <dbReference type="ARBA" id="ARBA00063378"/>
    </source>
</evidence>
<feature type="region of interest" description="Disordered" evidence="13">
    <location>
        <begin position="493"/>
        <end position="634"/>
    </location>
</feature>
<reference evidence="15 16" key="1">
    <citation type="journal article" date="2011" name="Nature">
        <title>A high-resolution map of human evolutionary constraint using 29 mammals.</title>
        <authorList>
            <person name="Lindblad-Toh K."/>
            <person name="Garber M."/>
            <person name="Zuk O."/>
            <person name="Lin M.F."/>
            <person name="Parker B.J."/>
            <person name="Washietl S."/>
            <person name="Kheradpour P."/>
            <person name="Ernst J."/>
            <person name="Jordan G."/>
            <person name="Mauceli E."/>
            <person name="Ward L.D."/>
            <person name="Lowe C.B."/>
            <person name="Holloway A.K."/>
            <person name="Clamp M."/>
            <person name="Gnerre S."/>
            <person name="Alfoldi J."/>
            <person name="Beal K."/>
            <person name="Chang J."/>
            <person name="Clawson H."/>
            <person name="Cuff J."/>
            <person name="Di Palma F."/>
            <person name="Fitzgerald S."/>
            <person name="Flicek P."/>
            <person name="Guttman M."/>
            <person name="Hubisz M.J."/>
            <person name="Jaffe D.B."/>
            <person name="Jungreis I."/>
            <person name="Kent W.J."/>
            <person name="Kostka D."/>
            <person name="Lara M."/>
            <person name="Martins A.L."/>
            <person name="Massingham T."/>
            <person name="Moltke I."/>
            <person name="Raney B.J."/>
            <person name="Rasmussen M.D."/>
            <person name="Robinson J."/>
            <person name="Stark A."/>
            <person name="Vilella A.J."/>
            <person name="Wen J."/>
            <person name="Xie X."/>
            <person name="Zody M.C."/>
            <person name="Baldwin J."/>
            <person name="Bloom T."/>
            <person name="Chin C.W."/>
            <person name="Heiman D."/>
            <person name="Nicol R."/>
            <person name="Nusbaum C."/>
            <person name="Young S."/>
            <person name="Wilkinson J."/>
            <person name="Worley K.C."/>
            <person name="Kovar C.L."/>
            <person name="Muzny D.M."/>
            <person name="Gibbs R.A."/>
            <person name="Cree A."/>
            <person name="Dihn H.H."/>
            <person name="Fowler G."/>
            <person name="Jhangiani S."/>
            <person name="Joshi V."/>
            <person name="Lee S."/>
            <person name="Lewis L.R."/>
            <person name="Nazareth L.V."/>
            <person name="Okwuonu G."/>
            <person name="Santibanez J."/>
            <person name="Warren W.C."/>
            <person name="Mardis E.R."/>
            <person name="Weinstock G.M."/>
            <person name="Wilson R.K."/>
            <person name="Delehaunty K."/>
            <person name="Dooling D."/>
            <person name="Fronik C."/>
            <person name="Fulton L."/>
            <person name="Fulton B."/>
            <person name="Graves T."/>
            <person name="Minx P."/>
            <person name="Sodergren E."/>
            <person name="Birney E."/>
            <person name="Margulies E.H."/>
            <person name="Herrero J."/>
            <person name="Green E.D."/>
            <person name="Haussler D."/>
            <person name="Siepel A."/>
            <person name="Goldman N."/>
            <person name="Pollard K.S."/>
            <person name="Pedersen J.S."/>
            <person name="Lander E.S."/>
            <person name="Kellis M."/>
        </authorList>
    </citation>
    <scope>NUCLEOTIDE SEQUENCE [LARGE SCALE GENOMIC DNA]</scope>
    <source>
        <strain evidence="15 16">Thorbecke inbred</strain>
    </source>
</reference>
<organism evidence="15 16">
    <name type="scientific">Oryctolagus cuniculus</name>
    <name type="common">Rabbit</name>
    <dbReference type="NCBI Taxonomy" id="9986"/>
    <lineage>
        <taxon>Eukaryota</taxon>
        <taxon>Metazoa</taxon>
        <taxon>Chordata</taxon>
        <taxon>Craniata</taxon>
        <taxon>Vertebrata</taxon>
        <taxon>Euteleostomi</taxon>
        <taxon>Mammalia</taxon>
        <taxon>Eutheria</taxon>
        <taxon>Euarchontoglires</taxon>
        <taxon>Glires</taxon>
        <taxon>Lagomorpha</taxon>
        <taxon>Leporidae</taxon>
        <taxon>Oryctolagus</taxon>
    </lineage>
</organism>
<dbReference type="Pfam" id="PF00098">
    <property type="entry name" value="zf-CCHC"/>
    <property type="match status" value="1"/>
</dbReference>
<dbReference type="EMBL" id="AAGW02033556">
    <property type="status" value="NOT_ANNOTATED_CDS"/>
    <property type="molecule type" value="Genomic_DNA"/>
</dbReference>
<evidence type="ECO:0000256" key="13">
    <source>
        <dbReference type="SAM" id="MobiDB-lite"/>
    </source>
</evidence>
<evidence type="ECO:0000256" key="7">
    <source>
        <dbReference type="ARBA" id="ARBA00022843"/>
    </source>
</evidence>
<dbReference type="InterPro" id="IPR036875">
    <property type="entry name" value="Znf_CCHC_sf"/>
</dbReference>
<dbReference type="GeneTree" id="ENSGT00950000183041"/>
<evidence type="ECO:0000256" key="4">
    <source>
        <dbReference type="ARBA" id="ARBA00022737"/>
    </source>
</evidence>
<comment type="subunit">
    <text evidence="11">Component of a nucleolar TRAMP-like complex, an ATP-dependent exosome regulatory complex consisting of a helicase (MTREX), an oligadenylate polymerase (TENT4B or TENT4A), and a substrate specific RNA-binding factor (ZCCHC7 or ZCCHC8). Several TRAMP-like complexes exist with specific compositions and are associated with nuclear, or nucleolar RNA exosomes.</text>
</comment>
<dbReference type="GO" id="GO:0008270">
    <property type="term" value="F:zinc ion binding"/>
    <property type="evidence" value="ECO:0007669"/>
    <property type="project" value="UniProtKB-KW"/>
</dbReference>
<dbReference type="FunFam" id="4.10.60.10:FF:000020">
    <property type="entry name" value="Zinc finger CCHC domain-containing protein 7"/>
    <property type="match status" value="1"/>
</dbReference>
<dbReference type="Gene3D" id="4.10.60.10">
    <property type="entry name" value="Zinc finger, CCHC-type"/>
    <property type="match status" value="2"/>
</dbReference>
<dbReference type="InterPro" id="IPR051644">
    <property type="entry name" value="TRAMP_AT-DNA-binding"/>
</dbReference>
<evidence type="ECO:0000256" key="5">
    <source>
        <dbReference type="ARBA" id="ARBA00022771"/>
    </source>
</evidence>
<feature type="compositionally biased region" description="Basic and acidic residues" evidence="13">
    <location>
        <begin position="528"/>
        <end position="564"/>
    </location>
</feature>
<dbReference type="GO" id="GO:0003723">
    <property type="term" value="F:RNA binding"/>
    <property type="evidence" value="ECO:0007669"/>
    <property type="project" value="TreeGrafter"/>
</dbReference>
<dbReference type="GO" id="GO:0005730">
    <property type="term" value="C:nucleolus"/>
    <property type="evidence" value="ECO:0007669"/>
    <property type="project" value="UniProtKB-SubCell"/>
</dbReference>
<keyword evidence="16" id="KW-1185">Reference proteome</keyword>
<dbReference type="STRING" id="9986.ENSOCUP00000045348"/>
<keyword evidence="8" id="KW-0539">Nucleus</keyword>
<dbReference type="SMART" id="SM00343">
    <property type="entry name" value="ZnF_C2HC"/>
    <property type="match status" value="4"/>
</dbReference>
<dbReference type="EMBL" id="AAGW02033555">
    <property type="status" value="NOT_ANNOTATED_CDS"/>
    <property type="molecule type" value="Genomic_DNA"/>
</dbReference>
<dbReference type="AlphaFoldDB" id="A0A5F9DIX9"/>
<keyword evidence="6" id="KW-0862">Zinc</keyword>
<evidence type="ECO:0000256" key="6">
    <source>
        <dbReference type="ARBA" id="ARBA00022833"/>
    </source>
</evidence>
<evidence type="ECO:0000256" key="1">
    <source>
        <dbReference type="ARBA" id="ARBA00004604"/>
    </source>
</evidence>
<comment type="subcellular location">
    <subcellularLocation>
        <location evidence="1">Nucleus</location>
        <location evidence="1">Nucleolus</location>
    </subcellularLocation>
</comment>
<dbReference type="Ensembl" id="ENSOCUT00000039704.1">
    <property type="protein sequence ID" value="ENSOCUP00000045348.1"/>
    <property type="gene ID" value="ENSOCUG00000001002.4"/>
</dbReference>
<evidence type="ECO:0000313" key="16">
    <source>
        <dbReference type="Proteomes" id="UP000001811"/>
    </source>
</evidence>
<evidence type="ECO:0000256" key="9">
    <source>
        <dbReference type="ARBA" id="ARBA00041190"/>
    </source>
</evidence>
<keyword evidence="5 12" id="KW-0863">Zinc-finger</keyword>
<reference evidence="15" key="2">
    <citation type="submission" date="2025-08" db="UniProtKB">
        <authorList>
            <consortium name="Ensembl"/>
        </authorList>
    </citation>
    <scope>IDENTIFICATION</scope>
    <source>
        <strain evidence="15">Thorbecke</strain>
    </source>
</reference>
<feature type="compositionally biased region" description="Basic residues" evidence="13">
    <location>
        <begin position="576"/>
        <end position="592"/>
    </location>
</feature>
<feature type="compositionally biased region" description="Basic and acidic residues" evidence="13">
    <location>
        <begin position="593"/>
        <end position="616"/>
    </location>
</feature>
<evidence type="ECO:0000259" key="14">
    <source>
        <dbReference type="PROSITE" id="PS50158"/>
    </source>
</evidence>
<feature type="domain" description="CCHC-type" evidence="14">
    <location>
        <begin position="439"/>
        <end position="454"/>
    </location>
</feature>
<reference evidence="15" key="3">
    <citation type="submission" date="2025-09" db="UniProtKB">
        <authorList>
            <consortium name="Ensembl"/>
        </authorList>
    </citation>
    <scope>IDENTIFICATION</scope>
    <source>
        <strain evidence="15">Thorbecke</strain>
    </source>
</reference>
<evidence type="ECO:0000256" key="12">
    <source>
        <dbReference type="PROSITE-ProRule" id="PRU00047"/>
    </source>
</evidence>
<keyword evidence="4" id="KW-0677">Repeat</keyword>
<dbReference type="EMBL" id="AAGW02033552">
    <property type="status" value="NOT_ANNOTATED_CDS"/>
    <property type="molecule type" value="Genomic_DNA"/>
</dbReference>
<dbReference type="InParanoid" id="A0A5F9DIX9"/>
<accession>A0A5F9DIX9</accession>
<dbReference type="PROSITE" id="PS50158">
    <property type="entry name" value="ZF_CCHC"/>
    <property type="match status" value="2"/>
</dbReference>
<dbReference type="Proteomes" id="UP000001811">
    <property type="component" value="Chromosome 1"/>
</dbReference>
<dbReference type="EMBL" id="AAGW02033553">
    <property type="status" value="NOT_ANNOTATED_CDS"/>
    <property type="molecule type" value="Genomic_DNA"/>
</dbReference>
<protein>
    <recommendedName>
        <fullName evidence="9">Zinc finger CCHC domain-containing protein 7</fullName>
    </recommendedName>
    <alternativeName>
        <fullName evidence="10">TRAMP-like complex RNA-binding factor ZCCHC7</fullName>
    </alternativeName>
</protein>
<evidence type="ECO:0000256" key="8">
    <source>
        <dbReference type="ARBA" id="ARBA00023242"/>
    </source>
</evidence>
<evidence type="ECO:0000256" key="2">
    <source>
        <dbReference type="ARBA" id="ARBA00022499"/>
    </source>
</evidence>
<dbReference type="SUPFAM" id="SSF57756">
    <property type="entry name" value="Retrovirus zinc finger-like domains"/>
    <property type="match status" value="1"/>
</dbReference>
<feature type="region of interest" description="Disordered" evidence="13">
    <location>
        <begin position="1"/>
        <end position="22"/>
    </location>
</feature>
<dbReference type="GO" id="GO:0031499">
    <property type="term" value="C:TRAMP complex"/>
    <property type="evidence" value="ECO:0007669"/>
    <property type="project" value="TreeGrafter"/>
</dbReference>
<dbReference type="Bgee" id="ENSOCUG00000001002">
    <property type="expression patterns" value="Expressed in autopod skin and 15 other cell types or tissues"/>
</dbReference>
<evidence type="ECO:0000256" key="10">
    <source>
        <dbReference type="ARBA" id="ARBA00043023"/>
    </source>
</evidence>
<dbReference type="EMBL" id="AAGW02033554">
    <property type="status" value="NOT_ANNOTATED_CDS"/>
    <property type="molecule type" value="Genomic_DNA"/>
</dbReference>
<gene>
    <name evidence="15" type="primary">ZCCHC7</name>
</gene>
<evidence type="ECO:0000313" key="15">
    <source>
        <dbReference type="Ensembl" id="ENSOCUP00000045348.1"/>
    </source>
</evidence>
<keyword evidence="3" id="KW-0479">Metal-binding</keyword>
<dbReference type="FunCoup" id="A0A5F9DIX9">
    <property type="interactions" value="2201"/>
</dbReference>
<dbReference type="PANTHER" id="PTHR46543">
    <property type="entry name" value="ZINC FINGER CCHC DOMAIN-CONTAINING PROTEIN 7"/>
    <property type="match status" value="1"/>
</dbReference>
<evidence type="ECO:0000256" key="3">
    <source>
        <dbReference type="ARBA" id="ARBA00022723"/>
    </source>
</evidence>
<dbReference type="GO" id="GO:0071035">
    <property type="term" value="P:nuclear polyadenylation-dependent rRNA catabolic process"/>
    <property type="evidence" value="ECO:0007669"/>
    <property type="project" value="TreeGrafter"/>
</dbReference>
<feature type="domain" description="CCHC-type" evidence="14">
    <location>
        <begin position="325"/>
        <end position="339"/>
    </location>
</feature>
<dbReference type="GO" id="GO:0071037">
    <property type="term" value="P:nuclear polyadenylation-dependent snRNA catabolic process"/>
    <property type="evidence" value="ECO:0007669"/>
    <property type="project" value="TreeGrafter"/>
</dbReference>
<name>A0A5F9DIX9_RABIT</name>
<keyword evidence="2" id="KW-1017">Isopeptide bond</keyword>
<feature type="compositionally biased region" description="Basic and acidic residues" evidence="13">
    <location>
        <begin position="504"/>
        <end position="513"/>
    </location>
</feature>
<dbReference type="GO" id="GO:0005829">
    <property type="term" value="C:cytosol"/>
    <property type="evidence" value="ECO:0007669"/>
    <property type="project" value="Ensembl"/>
</dbReference>
<feature type="compositionally biased region" description="Basic residues" evidence="13">
    <location>
        <begin position="514"/>
        <end position="524"/>
    </location>
</feature>
<dbReference type="InterPro" id="IPR001878">
    <property type="entry name" value="Znf_CCHC"/>
</dbReference>
<dbReference type="GO" id="GO:0071039">
    <property type="term" value="P:nuclear polyadenylation-dependent CUT catabolic process"/>
    <property type="evidence" value="ECO:0007669"/>
    <property type="project" value="TreeGrafter"/>
</dbReference>
<dbReference type="GO" id="GO:0071031">
    <property type="term" value="P:nuclear mRNA surveillance of mRNA 3'-end processing"/>
    <property type="evidence" value="ECO:0007669"/>
    <property type="project" value="TreeGrafter"/>
</dbReference>
<proteinExistence type="predicted"/>
<dbReference type="FunFam" id="4.10.60.10:FF:000041">
    <property type="entry name" value="Zinc finger CCHC domain-containing protein 7"/>
    <property type="match status" value="1"/>
</dbReference>
<sequence>MGEEEKGLTSSAPAHRGGPGWAGTERRLPRAVFSPEVPSLLPGPHGRCRLTSFVLAPPRPSTRFGSWLVLPGRSRGTSKLLFMMFGGYESIEAYEDDLYREESSSELSVDSEVEFQLYSQVHYARDLGNAIREEEHEEKNSEDCESLSSKPNQKNLIVLSDSEVIQLSDGSEVITLSDEDSIYRCERKNVRVQAQGKIRSSPSSLPSKELAGKKCRRNIEKPKPEERSNVIQEVMVIEVSSSEDEESIVSESDNVESWMLLGCEVDDKDDDILLNLVGCEDSVTEGEDGVNWFISDKDIEAQIGNNRSSGRWTHRYYSANKNVTCRNCDKCGHLSKNCPLPQKVRPCCLCSERGHLQYACPARFCLDCSLPMSSTHRCLQRSSWKKRCDRCDMLGHYADACPEIWRQYHLTFTSISSTIKPGPPKKPKTPSGQSARVYCYNCAQKGHYGHECTERRMFNQTFPTSPFIFYYDDKYEIREREQRIKRKVKELQKNGDFPRPFKRPHMEASDSRLHHDKKKSHAMWKNKWPREGKETQREMMNRNREREKPRKGDRYREVDEDFPRGPKIHSSAGSFKTHKSHKSFHRSSHFRKPREDKLSKEGRRGKQKEKERHVEDEGNDNLFLIKQRKKKSKL</sequence>
<keyword evidence="7" id="KW-0832">Ubl conjugation</keyword>